<dbReference type="OrthoDB" id="413935at2759"/>
<dbReference type="EMBL" id="BSXT01004224">
    <property type="protein sequence ID" value="GMF57160.1"/>
    <property type="molecule type" value="Genomic_DNA"/>
</dbReference>
<evidence type="ECO:0000256" key="2">
    <source>
        <dbReference type="ARBA" id="ARBA00012190"/>
    </source>
</evidence>
<dbReference type="Gene3D" id="3.40.50.150">
    <property type="entry name" value="Vaccinia Virus protein VP39"/>
    <property type="match status" value="1"/>
</dbReference>
<comment type="caution">
    <text evidence="13">The sequence shown here is derived from an EMBL/GenBank/DDBJ whole genome shotgun (WGS) entry which is preliminary data.</text>
</comment>
<comment type="catalytic activity">
    <reaction evidence="10">
        <text>L-lysyl(79)-[histone H3] + 3 S-adenosyl-L-methionine = N(6),N(6),N(6)-trimethyl-L-lysyl(79)-[histone H3] + 3 S-adenosyl-L-homocysteine + 3 H(+)</text>
        <dbReference type="Rhea" id="RHEA:60328"/>
        <dbReference type="Rhea" id="RHEA-COMP:15549"/>
        <dbReference type="Rhea" id="RHEA-COMP:15552"/>
        <dbReference type="ChEBI" id="CHEBI:15378"/>
        <dbReference type="ChEBI" id="CHEBI:29969"/>
        <dbReference type="ChEBI" id="CHEBI:57856"/>
        <dbReference type="ChEBI" id="CHEBI:59789"/>
        <dbReference type="ChEBI" id="CHEBI:61961"/>
        <dbReference type="EC" id="2.1.1.360"/>
    </reaction>
</comment>
<evidence type="ECO:0000313" key="14">
    <source>
        <dbReference type="Proteomes" id="UP001165121"/>
    </source>
</evidence>
<feature type="region of interest" description="Disordered" evidence="11">
    <location>
        <begin position="15"/>
        <end position="120"/>
    </location>
</feature>
<dbReference type="GO" id="GO:0000077">
    <property type="term" value="P:DNA damage checkpoint signaling"/>
    <property type="evidence" value="ECO:0007669"/>
    <property type="project" value="TreeGrafter"/>
</dbReference>
<dbReference type="SUPFAM" id="SSF53335">
    <property type="entry name" value="S-adenosyl-L-methionine-dependent methyltransferases"/>
    <property type="match status" value="1"/>
</dbReference>
<dbReference type="EC" id="2.1.1.360" evidence="2"/>
<keyword evidence="4" id="KW-0489">Methyltransferase</keyword>
<protein>
    <recommendedName>
        <fullName evidence="3">Histone-lysine N-methyltransferase, H3 lysine-79 specific</fullName>
        <ecNumber evidence="2">2.1.1.360</ecNumber>
    </recommendedName>
    <alternativeName>
        <fullName evidence="9">Histone H3-K79 methyltransferase</fullName>
    </alternativeName>
</protein>
<sequence length="384" mass="40618">MFNIETKLVTHITGAAPPRKACQSAAVSRPSTAGEATIPETRQASAAVAPTAHPAVDPPHEAQQVPAPPVGGPAGEAPSASAARKIPAPPGQGPAGEEAAASAVQQVPLPPEPSLSGAATVPEDRACSTTAEARMPPDDCCHTKRFSAEGEGCVESEEEPAAPFRLAQTMPILSPSSAEEAVTSMFADVPRAAVGYDGGSSHLNVGEVLPSGVTVILQELGDVDSSDVFLDIGSGLGNVIAQVVLATKMSKAIGVEVRADIYRLGVEMLARSPHGRQVNERAELYCKDITGLCILRLPPYELATIVFWNNLLFEPVTIEYVKRELADMLRARFIVCMASVCPRHRKPCFSAFCSSFELLKEVYIACSWKAETLRANVNRSFGSY</sequence>
<keyword evidence="6" id="KW-0949">S-adenosyl-L-methionine</keyword>
<dbReference type="GO" id="GO:0005634">
    <property type="term" value="C:nucleus"/>
    <property type="evidence" value="ECO:0007669"/>
    <property type="project" value="UniProtKB-SubCell"/>
</dbReference>
<gene>
    <name evidence="13" type="ORF">Pfra01_002438100</name>
</gene>
<keyword evidence="14" id="KW-1185">Reference proteome</keyword>
<feature type="compositionally biased region" description="Low complexity" evidence="11">
    <location>
        <begin position="44"/>
        <end position="55"/>
    </location>
</feature>
<organism evidence="13 14">
    <name type="scientific">Phytophthora fragariaefolia</name>
    <dbReference type="NCBI Taxonomy" id="1490495"/>
    <lineage>
        <taxon>Eukaryota</taxon>
        <taxon>Sar</taxon>
        <taxon>Stramenopiles</taxon>
        <taxon>Oomycota</taxon>
        <taxon>Peronosporomycetes</taxon>
        <taxon>Peronosporales</taxon>
        <taxon>Peronosporaceae</taxon>
        <taxon>Phytophthora</taxon>
    </lineage>
</organism>
<dbReference type="PANTHER" id="PTHR21451">
    <property type="entry name" value="HISTONE H3 METHYLTRANSFERASE"/>
    <property type="match status" value="1"/>
</dbReference>
<evidence type="ECO:0000256" key="4">
    <source>
        <dbReference type="ARBA" id="ARBA00022603"/>
    </source>
</evidence>
<dbReference type="GO" id="GO:0140956">
    <property type="term" value="F:histone H3K79 trimethyltransferase activity"/>
    <property type="evidence" value="ECO:0007669"/>
    <property type="project" value="UniProtKB-EC"/>
</dbReference>
<dbReference type="PANTHER" id="PTHR21451:SF0">
    <property type="entry name" value="HISTONE-LYSINE N-METHYLTRANSFERASE, H3 LYSINE-79 SPECIFIC"/>
    <property type="match status" value="1"/>
</dbReference>
<evidence type="ECO:0000256" key="7">
    <source>
        <dbReference type="ARBA" id="ARBA00022853"/>
    </source>
</evidence>
<dbReference type="InterPro" id="IPR029063">
    <property type="entry name" value="SAM-dependent_MTases_sf"/>
</dbReference>
<evidence type="ECO:0000256" key="3">
    <source>
        <dbReference type="ARBA" id="ARBA00020987"/>
    </source>
</evidence>
<reference evidence="13" key="1">
    <citation type="submission" date="2023-04" db="EMBL/GenBank/DDBJ databases">
        <title>Phytophthora fragariaefolia NBRC 109709.</title>
        <authorList>
            <person name="Ichikawa N."/>
            <person name="Sato H."/>
            <person name="Tonouchi N."/>
        </authorList>
    </citation>
    <scope>NUCLEOTIDE SEQUENCE</scope>
    <source>
        <strain evidence="13">NBRC 109709</strain>
    </source>
</reference>
<name>A0A9W6Y6A1_9STRA</name>
<dbReference type="InterPro" id="IPR030445">
    <property type="entry name" value="H3-K79_meTrfase"/>
</dbReference>
<dbReference type="Proteomes" id="UP001165121">
    <property type="component" value="Unassembled WGS sequence"/>
</dbReference>
<feature type="compositionally biased region" description="Low complexity" evidence="11">
    <location>
        <begin position="95"/>
        <end position="107"/>
    </location>
</feature>
<proteinExistence type="predicted"/>
<dbReference type="InterPro" id="IPR025789">
    <property type="entry name" value="DOT1_dom"/>
</dbReference>
<dbReference type="GO" id="GO:0032259">
    <property type="term" value="P:methylation"/>
    <property type="evidence" value="ECO:0007669"/>
    <property type="project" value="UniProtKB-KW"/>
</dbReference>
<feature type="domain" description="DOT1" evidence="12">
    <location>
        <begin position="204"/>
        <end position="261"/>
    </location>
</feature>
<evidence type="ECO:0000256" key="5">
    <source>
        <dbReference type="ARBA" id="ARBA00022679"/>
    </source>
</evidence>
<evidence type="ECO:0000256" key="6">
    <source>
        <dbReference type="ARBA" id="ARBA00022691"/>
    </source>
</evidence>
<evidence type="ECO:0000256" key="8">
    <source>
        <dbReference type="ARBA" id="ARBA00023242"/>
    </source>
</evidence>
<keyword evidence="8" id="KW-0539">Nucleus</keyword>
<evidence type="ECO:0000256" key="10">
    <source>
        <dbReference type="ARBA" id="ARBA00047770"/>
    </source>
</evidence>
<evidence type="ECO:0000313" key="13">
    <source>
        <dbReference type="EMBL" id="GMF57160.1"/>
    </source>
</evidence>
<evidence type="ECO:0000259" key="12">
    <source>
        <dbReference type="Pfam" id="PF08123"/>
    </source>
</evidence>
<dbReference type="AlphaFoldDB" id="A0A9W6Y6A1"/>
<evidence type="ECO:0000256" key="9">
    <source>
        <dbReference type="ARBA" id="ARBA00029821"/>
    </source>
</evidence>
<evidence type="ECO:0000256" key="1">
    <source>
        <dbReference type="ARBA" id="ARBA00004123"/>
    </source>
</evidence>
<dbReference type="Pfam" id="PF08123">
    <property type="entry name" value="DOT1"/>
    <property type="match status" value="1"/>
</dbReference>
<evidence type="ECO:0000256" key="11">
    <source>
        <dbReference type="SAM" id="MobiDB-lite"/>
    </source>
</evidence>
<dbReference type="GO" id="GO:0006281">
    <property type="term" value="P:DNA repair"/>
    <property type="evidence" value="ECO:0007669"/>
    <property type="project" value="TreeGrafter"/>
</dbReference>
<comment type="subcellular location">
    <subcellularLocation>
        <location evidence="1">Nucleus</location>
    </subcellularLocation>
</comment>
<accession>A0A9W6Y6A1</accession>
<keyword evidence="5" id="KW-0808">Transferase</keyword>
<keyword evidence="7" id="KW-0156">Chromatin regulator</keyword>